<evidence type="ECO:0000259" key="11">
    <source>
        <dbReference type="Pfam" id="PF21467"/>
    </source>
</evidence>
<reference evidence="13" key="1">
    <citation type="submission" date="2025-08" db="UniProtKB">
        <authorList>
            <consortium name="RefSeq"/>
        </authorList>
    </citation>
    <scope>IDENTIFICATION</scope>
</reference>
<evidence type="ECO:0000256" key="7">
    <source>
        <dbReference type="RuleBase" id="RU000675"/>
    </source>
</evidence>
<dbReference type="GO" id="GO:0004565">
    <property type="term" value="F:beta-galactosidase activity"/>
    <property type="evidence" value="ECO:0007669"/>
    <property type="project" value="UniProtKB-EC"/>
</dbReference>
<evidence type="ECO:0000256" key="3">
    <source>
        <dbReference type="ARBA" id="ARBA00022801"/>
    </source>
</evidence>
<evidence type="ECO:0000256" key="2">
    <source>
        <dbReference type="ARBA" id="ARBA00022729"/>
    </source>
</evidence>
<dbReference type="Gene3D" id="3.20.20.80">
    <property type="entry name" value="Glycosidases"/>
    <property type="match status" value="1"/>
</dbReference>
<dbReference type="GeneID" id="105367247"/>
<dbReference type="Proteomes" id="UP000695007">
    <property type="component" value="Unplaced"/>
</dbReference>
<feature type="domain" description="Beta-galactosidase galactose-binding" evidence="11">
    <location>
        <begin position="517"/>
        <end position="575"/>
    </location>
</feature>
<evidence type="ECO:0000259" key="10">
    <source>
        <dbReference type="Pfam" id="PF21317"/>
    </source>
</evidence>
<evidence type="ECO:0000313" key="12">
    <source>
        <dbReference type="Proteomes" id="UP000695007"/>
    </source>
</evidence>
<dbReference type="InterPro" id="IPR026283">
    <property type="entry name" value="B-gal_1-like"/>
</dbReference>
<dbReference type="AlphaFoldDB" id="A0AAJ7E1B8"/>
<protein>
    <recommendedName>
        <fullName evidence="7">Beta-galactosidase</fullName>
        <ecNumber evidence="7">3.2.1.23</ecNumber>
    </recommendedName>
</protein>
<dbReference type="InterPro" id="IPR048912">
    <property type="entry name" value="BetaGal1-like_ABD1"/>
</dbReference>
<dbReference type="Pfam" id="PF21467">
    <property type="entry name" value="BetaGal_gal-bd"/>
    <property type="match status" value="1"/>
</dbReference>
<dbReference type="GO" id="GO:0005975">
    <property type="term" value="P:carbohydrate metabolic process"/>
    <property type="evidence" value="ECO:0007669"/>
    <property type="project" value="InterPro"/>
</dbReference>
<dbReference type="PIRSF" id="PIRSF006336">
    <property type="entry name" value="B-gal"/>
    <property type="match status" value="1"/>
</dbReference>
<keyword evidence="4" id="KW-0325">Glycoprotein</keyword>
<dbReference type="RefSeq" id="XP_011504190.1">
    <property type="nucleotide sequence ID" value="XM_011505888.1"/>
</dbReference>
<evidence type="ECO:0000259" key="9">
    <source>
        <dbReference type="Pfam" id="PF01301"/>
    </source>
</evidence>
<evidence type="ECO:0000256" key="1">
    <source>
        <dbReference type="ARBA" id="ARBA00009809"/>
    </source>
</evidence>
<dbReference type="Pfam" id="PF21317">
    <property type="entry name" value="BetaGal_ABD_1"/>
    <property type="match status" value="1"/>
</dbReference>
<comment type="catalytic activity">
    <reaction evidence="7">
        <text>Hydrolysis of terminal non-reducing beta-D-galactose residues in beta-D-galactosides.</text>
        <dbReference type="EC" id="3.2.1.23"/>
    </reaction>
</comment>
<evidence type="ECO:0000256" key="5">
    <source>
        <dbReference type="ARBA" id="ARBA00023295"/>
    </source>
</evidence>
<accession>A0AAJ7E1B8</accession>
<name>A0AAJ7E1B8_9HYME</name>
<organism evidence="12 13">
    <name type="scientific">Ceratosolen solmsi marchali</name>
    <dbReference type="NCBI Taxonomy" id="326594"/>
    <lineage>
        <taxon>Eukaryota</taxon>
        <taxon>Metazoa</taxon>
        <taxon>Ecdysozoa</taxon>
        <taxon>Arthropoda</taxon>
        <taxon>Hexapoda</taxon>
        <taxon>Insecta</taxon>
        <taxon>Pterygota</taxon>
        <taxon>Neoptera</taxon>
        <taxon>Endopterygota</taxon>
        <taxon>Hymenoptera</taxon>
        <taxon>Apocrita</taxon>
        <taxon>Proctotrupomorpha</taxon>
        <taxon>Chalcidoidea</taxon>
        <taxon>Agaonidae</taxon>
        <taxon>Agaoninae</taxon>
        <taxon>Ceratosolen</taxon>
    </lineage>
</organism>
<dbReference type="PROSITE" id="PS01182">
    <property type="entry name" value="GLYCOSYL_HYDROL_F35"/>
    <property type="match status" value="1"/>
</dbReference>
<keyword evidence="2" id="KW-0732">Signal</keyword>
<comment type="similarity">
    <text evidence="1 8">Belongs to the glycosyl hydrolase 35 family.</text>
</comment>
<dbReference type="PANTHER" id="PTHR23421">
    <property type="entry name" value="BETA-GALACTOSIDASE RELATED"/>
    <property type="match status" value="1"/>
</dbReference>
<sequence>HYSFEIDYENDQFLLDGKPFRYIAGSFHYFRVPKQYWKSIFRKIRAAGLNAVTTYVEWSTHEPEPNKWIWDGEADIVEFIKMAQEEDLFVILRPGPYICGERDFGGLPYWLLSLNPDIKLRTNDERFIFHAERYLNRILNKIKPLLIINGGPIIMLQIENEYGSLDICNNEYKKKLYEIFYQHVGKDIVLFTVDGLTAEKLKCGAIPGIYQIIDFGANQNVEQQFKLMREFSPKGPLVNGEYYTGWLAHWNESFPRICTNLILRNFEKMLSYNASLNLYMFYGGTNYGFTSGANFNNGFLPQITSYDYDAPLNEAGDPTPKYFKIRNVISKYQQLPDLEIPTASIKKNYGIVYMIPMLDLFTAESRQIFGIFKGTFNKPPTFESLQLPHWLVLYELDSIPFKNFKNSYLSAAVNDRALVYINDKLSGLLSRSFKNCTLLVTENEIKSMKLLVENQGHINFGKFYIQDFKGISNVSLNNIKLSPWKVTGFKLTSVVEKSFNSRNTNNQTGLLYDGPQFLIGYFEVTDQPHDTFLNTENWGKGVAYMNGQNLGRYWPTAGPQLTLYVPAPFLKKGKNCLILLELEYIPSNRTIKFQVEPILG</sequence>
<feature type="domain" description="Glycoside hydrolase 35 catalytic" evidence="9">
    <location>
        <begin position="12"/>
        <end position="331"/>
    </location>
</feature>
<keyword evidence="3 7" id="KW-0378">Hydrolase</keyword>
<evidence type="ECO:0000256" key="8">
    <source>
        <dbReference type="RuleBase" id="RU003679"/>
    </source>
</evidence>
<dbReference type="Pfam" id="PF01301">
    <property type="entry name" value="Glyco_hydro_35"/>
    <property type="match status" value="1"/>
</dbReference>
<dbReference type="InterPro" id="IPR001944">
    <property type="entry name" value="Glycoside_Hdrlase_35"/>
</dbReference>
<keyword evidence="5 7" id="KW-0326">Glycosidase</keyword>
<dbReference type="Gene3D" id="2.60.120.260">
    <property type="entry name" value="Galactose-binding domain-like"/>
    <property type="match status" value="2"/>
</dbReference>
<dbReference type="FunFam" id="3.20.20.80:FF:000017">
    <property type="entry name" value="Beta-galactosidase"/>
    <property type="match status" value="1"/>
</dbReference>
<evidence type="ECO:0000313" key="13">
    <source>
        <dbReference type="RefSeq" id="XP_011504190.1"/>
    </source>
</evidence>
<dbReference type="SUPFAM" id="SSF51445">
    <property type="entry name" value="(Trans)glycosidases"/>
    <property type="match status" value="1"/>
</dbReference>
<dbReference type="SUPFAM" id="SSF49785">
    <property type="entry name" value="Galactose-binding domain-like"/>
    <property type="match status" value="1"/>
</dbReference>
<feature type="active site" description="Proton donor" evidence="6">
    <location>
        <position position="161"/>
    </location>
</feature>
<proteinExistence type="inferred from homology"/>
<dbReference type="InterPro" id="IPR008979">
    <property type="entry name" value="Galactose-bd-like_sf"/>
</dbReference>
<dbReference type="InterPro" id="IPR019801">
    <property type="entry name" value="Glyco_hydro_35_CS"/>
</dbReference>
<evidence type="ECO:0000256" key="6">
    <source>
        <dbReference type="PIRSR" id="PIRSR006336-1"/>
    </source>
</evidence>
<dbReference type="EC" id="3.2.1.23" evidence="7"/>
<feature type="domain" description="Beta-galactosidase 1-like first all-beta" evidence="10">
    <location>
        <begin position="379"/>
        <end position="487"/>
    </location>
</feature>
<dbReference type="KEGG" id="csol:105367247"/>
<feature type="active site" description="Nucleophile" evidence="6">
    <location>
        <position position="241"/>
    </location>
</feature>
<gene>
    <name evidence="13" type="primary">LOC105367247</name>
</gene>
<dbReference type="InterPro" id="IPR048913">
    <property type="entry name" value="BetaGal_gal-bd"/>
</dbReference>
<dbReference type="InterPro" id="IPR017853">
    <property type="entry name" value="GH"/>
</dbReference>
<dbReference type="PRINTS" id="PR00742">
    <property type="entry name" value="GLHYDRLASE35"/>
</dbReference>
<keyword evidence="12" id="KW-1185">Reference proteome</keyword>
<dbReference type="InterPro" id="IPR031330">
    <property type="entry name" value="Gly_Hdrlase_35_cat"/>
</dbReference>
<feature type="non-terminal residue" evidence="13">
    <location>
        <position position="1"/>
    </location>
</feature>
<evidence type="ECO:0000256" key="4">
    <source>
        <dbReference type="ARBA" id="ARBA00023180"/>
    </source>
</evidence>